<dbReference type="PROSITE" id="PS00455">
    <property type="entry name" value="AMP_BINDING"/>
    <property type="match status" value="1"/>
</dbReference>
<evidence type="ECO:0000256" key="2">
    <source>
        <dbReference type="ARBA" id="ARBA00022598"/>
    </source>
</evidence>
<dbReference type="PANTHER" id="PTHR43767:SF1">
    <property type="entry name" value="NONRIBOSOMAL PEPTIDE SYNTHASE PES1 (EUROFUNG)-RELATED"/>
    <property type="match status" value="1"/>
</dbReference>
<accession>A0A2T4ZF63</accession>
<dbReference type="PANTHER" id="PTHR43767">
    <property type="entry name" value="LONG-CHAIN-FATTY-ACID--COA LIGASE"/>
    <property type="match status" value="1"/>
</dbReference>
<evidence type="ECO:0000313" key="8">
    <source>
        <dbReference type="EMBL" id="PTM60526.1"/>
    </source>
</evidence>
<evidence type="ECO:0000313" key="9">
    <source>
        <dbReference type="Proteomes" id="UP000241808"/>
    </source>
</evidence>
<name>A0A2T4ZF63_9HYPH</name>
<evidence type="ECO:0000256" key="3">
    <source>
        <dbReference type="ARBA" id="ARBA00051915"/>
    </source>
</evidence>
<feature type="domain" description="AMP-dependent synthetase/ligase" evidence="6">
    <location>
        <begin position="11"/>
        <end position="376"/>
    </location>
</feature>
<evidence type="ECO:0000256" key="1">
    <source>
        <dbReference type="ARBA" id="ARBA00006432"/>
    </source>
</evidence>
<dbReference type="InterPro" id="IPR050237">
    <property type="entry name" value="ATP-dep_AMP-bd_enzyme"/>
</dbReference>
<comment type="caution">
    <text evidence="8">The sequence shown here is derived from an EMBL/GenBank/DDBJ whole genome shotgun (WGS) entry which is preliminary data.</text>
</comment>
<sequence>MTMQLTLALHRAQRLFPDKTAVVFAERRWTYTQFLDRVARLAGVLKGLGFQPGDRVAMLSHSSDRYLEFFFAAFWAGGIAVPVSTRYALPETTFLMQDCGAKVLLVGDDFVEMAEALKPQCPDLAHMIHAGEGPCPAGMIAYDAALAGAEPAPDARRGGDDIAVLFYTGGTTGRSKGVMLTHTNCMANSFGGMVHTKLDSSVVGLHAGPLYHAAAGSRVFTNTLLGATHVVIPRFTVKGVLEAIQTHRITMTSMVPTMMTMILNEPDLDRYDLSSLQLIGYGGAPMPVATLEALIQRLPHVRFAQAYGMTELSPACTYLEPADHSLDPAKVHRLASGGRAIVGCDIRVVDENDRDVPVGQIGEIIVAGATVMKGYWGQPEMTAEALRGGYMHTGDAGYLDADGYLFVSDRIKDMIVTGGENVYSIEVENAVLTHPAIRECAVIGVPHDIWGEAVHAVVTFKAGQSATAEEIIAHCKTRIAGFKCPQTIEVRDEMPLSQANKILKTALRSPHWEGRARAVN</sequence>
<evidence type="ECO:0000259" key="6">
    <source>
        <dbReference type="Pfam" id="PF00501"/>
    </source>
</evidence>
<dbReference type="Proteomes" id="UP000241808">
    <property type="component" value="Unassembled WGS sequence"/>
</dbReference>
<comment type="similarity">
    <text evidence="1">Belongs to the ATP-dependent AMP-binding enzyme family.</text>
</comment>
<dbReference type="GO" id="GO:0016878">
    <property type="term" value="F:acid-thiol ligase activity"/>
    <property type="evidence" value="ECO:0007669"/>
    <property type="project" value="UniProtKB-ARBA"/>
</dbReference>
<protein>
    <recommendedName>
        <fullName evidence="5">3-methylmercaptopropionyl-CoA ligase</fullName>
        <ecNumber evidence="4">6.2.1.44</ecNumber>
    </recommendedName>
</protein>
<feature type="domain" description="AMP-binding enzyme C-terminal" evidence="7">
    <location>
        <begin position="426"/>
        <end position="501"/>
    </location>
</feature>
<dbReference type="InterPro" id="IPR000873">
    <property type="entry name" value="AMP-dep_synth/lig_dom"/>
</dbReference>
<dbReference type="Pfam" id="PF00501">
    <property type="entry name" value="AMP-binding"/>
    <property type="match status" value="1"/>
</dbReference>
<evidence type="ECO:0000259" key="7">
    <source>
        <dbReference type="Pfam" id="PF13193"/>
    </source>
</evidence>
<dbReference type="InterPro" id="IPR020845">
    <property type="entry name" value="AMP-binding_CS"/>
</dbReference>
<gene>
    <name evidence="8" type="ORF">C8P69_103460</name>
</gene>
<evidence type="ECO:0000256" key="5">
    <source>
        <dbReference type="ARBA" id="ARBA00067668"/>
    </source>
</evidence>
<dbReference type="InterPro" id="IPR042099">
    <property type="entry name" value="ANL_N_sf"/>
</dbReference>
<dbReference type="FunFam" id="3.30.300.30:FF:000008">
    <property type="entry name" value="2,3-dihydroxybenzoate-AMP ligase"/>
    <property type="match status" value="1"/>
</dbReference>
<evidence type="ECO:0000256" key="4">
    <source>
        <dbReference type="ARBA" id="ARBA00066616"/>
    </source>
</evidence>
<dbReference type="InterPro" id="IPR045851">
    <property type="entry name" value="AMP-bd_C_sf"/>
</dbReference>
<dbReference type="Pfam" id="PF13193">
    <property type="entry name" value="AMP-binding_C"/>
    <property type="match status" value="1"/>
</dbReference>
<keyword evidence="2 8" id="KW-0436">Ligase</keyword>
<dbReference type="AlphaFoldDB" id="A0A2T4ZF63"/>
<dbReference type="SUPFAM" id="SSF56801">
    <property type="entry name" value="Acetyl-CoA synthetase-like"/>
    <property type="match status" value="1"/>
</dbReference>
<keyword evidence="9" id="KW-1185">Reference proteome</keyword>
<dbReference type="EMBL" id="PZZL01000003">
    <property type="protein sequence ID" value="PTM60526.1"/>
    <property type="molecule type" value="Genomic_DNA"/>
</dbReference>
<reference evidence="8 9" key="1">
    <citation type="submission" date="2018-04" db="EMBL/GenBank/DDBJ databases">
        <title>Genomic Encyclopedia of Archaeal and Bacterial Type Strains, Phase II (KMG-II): from individual species to whole genera.</title>
        <authorList>
            <person name="Goeker M."/>
        </authorList>
    </citation>
    <scope>NUCLEOTIDE SEQUENCE [LARGE SCALE GENOMIC DNA]</scope>
    <source>
        <strain evidence="8 9">DSM 25521</strain>
    </source>
</reference>
<dbReference type="CDD" id="cd17631">
    <property type="entry name" value="FACL_FadD13-like"/>
    <property type="match status" value="1"/>
</dbReference>
<dbReference type="NCBIfam" id="NF004837">
    <property type="entry name" value="PRK06187.1"/>
    <property type="match status" value="1"/>
</dbReference>
<dbReference type="Gene3D" id="3.30.300.30">
    <property type="match status" value="1"/>
</dbReference>
<organism evidence="8 9">
    <name type="scientific">Phreatobacter oligotrophus</name>
    <dbReference type="NCBI Taxonomy" id="1122261"/>
    <lineage>
        <taxon>Bacteria</taxon>
        <taxon>Pseudomonadati</taxon>
        <taxon>Pseudomonadota</taxon>
        <taxon>Alphaproteobacteria</taxon>
        <taxon>Hyphomicrobiales</taxon>
        <taxon>Phreatobacteraceae</taxon>
        <taxon>Phreatobacter</taxon>
    </lineage>
</organism>
<comment type="catalytic activity">
    <reaction evidence="3">
        <text>3-(methylsulfanyl)propanoate + ATP + CoA = 3-(methylsulfanyl)propanoyl-CoA + AMP + diphosphate</text>
        <dbReference type="Rhea" id="RHEA:43052"/>
        <dbReference type="ChEBI" id="CHEBI:30616"/>
        <dbReference type="ChEBI" id="CHEBI:33019"/>
        <dbReference type="ChEBI" id="CHEBI:49016"/>
        <dbReference type="ChEBI" id="CHEBI:57287"/>
        <dbReference type="ChEBI" id="CHEBI:82815"/>
        <dbReference type="ChEBI" id="CHEBI:456215"/>
        <dbReference type="EC" id="6.2.1.44"/>
    </reaction>
    <physiologicalReaction direction="left-to-right" evidence="3">
        <dbReference type="Rhea" id="RHEA:43053"/>
    </physiologicalReaction>
</comment>
<dbReference type="RefSeq" id="WP_245901954.1">
    <property type="nucleotide sequence ID" value="NZ_PZZL01000003.1"/>
</dbReference>
<dbReference type="InterPro" id="IPR025110">
    <property type="entry name" value="AMP-bd_C"/>
</dbReference>
<proteinExistence type="inferred from homology"/>
<dbReference type="Gene3D" id="3.40.50.12780">
    <property type="entry name" value="N-terminal domain of ligase-like"/>
    <property type="match status" value="1"/>
</dbReference>
<dbReference type="EC" id="6.2.1.44" evidence="4"/>